<reference evidence="2" key="4">
    <citation type="submission" date="2019-03" db="UniProtKB">
        <authorList>
            <consortium name="EnsemblPlants"/>
        </authorList>
    </citation>
    <scope>IDENTIFICATION</scope>
</reference>
<dbReference type="Proteomes" id="UP000015105">
    <property type="component" value="Chromosome 4D"/>
</dbReference>
<feature type="compositionally biased region" description="Basic and acidic residues" evidence="1">
    <location>
        <begin position="40"/>
        <end position="56"/>
    </location>
</feature>
<evidence type="ECO:0000313" key="2">
    <source>
        <dbReference type="EnsemblPlants" id="AET4Gv20427800.20"/>
    </source>
</evidence>
<accession>A0A453I2Y9</accession>
<dbReference type="Gramene" id="AET4Gv20427800.20">
    <property type="protein sequence ID" value="AET4Gv20427800.20"/>
    <property type="gene ID" value="AET4Gv20427800"/>
</dbReference>
<reference evidence="3" key="2">
    <citation type="journal article" date="2017" name="Nat. Plants">
        <title>The Aegilops tauschii genome reveals multiple impacts of transposons.</title>
        <authorList>
            <person name="Zhao G."/>
            <person name="Zou C."/>
            <person name="Li K."/>
            <person name="Wang K."/>
            <person name="Li T."/>
            <person name="Gao L."/>
            <person name="Zhang X."/>
            <person name="Wang H."/>
            <person name="Yang Z."/>
            <person name="Liu X."/>
            <person name="Jiang W."/>
            <person name="Mao L."/>
            <person name="Kong X."/>
            <person name="Jiao Y."/>
            <person name="Jia J."/>
        </authorList>
    </citation>
    <scope>NUCLEOTIDE SEQUENCE [LARGE SCALE GENOMIC DNA]</scope>
    <source>
        <strain evidence="3">cv. AL8/78</strain>
    </source>
</reference>
<reference evidence="2" key="5">
    <citation type="journal article" date="2021" name="G3 (Bethesda)">
        <title>Aegilops tauschii genome assembly Aet v5.0 features greater sequence contiguity and improved annotation.</title>
        <authorList>
            <person name="Wang L."/>
            <person name="Zhu T."/>
            <person name="Rodriguez J.C."/>
            <person name="Deal K.R."/>
            <person name="Dubcovsky J."/>
            <person name="McGuire P.E."/>
            <person name="Lux T."/>
            <person name="Spannagl M."/>
            <person name="Mayer K.F.X."/>
            <person name="Baldrich P."/>
            <person name="Meyers B.C."/>
            <person name="Huo N."/>
            <person name="Gu Y.Q."/>
            <person name="Zhou H."/>
            <person name="Devos K.M."/>
            <person name="Bennetzen J.L."/>
            <person name="Unver T."/>
            <person name="Budak H."/>
            <person name="Gulick P.J."/>
            <person name="Galiba G."/>
            <person name="Kalapos B."/>
            <person name="Nelson D.R."/>
            <person name="Li P."/>
            <person name="You F.M."/>
            <person name="Luo M.C."/>
            <person name="Dvorak J."/>
        </authorList>
    </citation>
    <scope>NUCLEOTIDE SEQUENCE [LARGE SCALE GENOMIC DNA]</scope>
    <source>
        <strain evidence="2">cv. AL8/78</strain>
    </source>
</reference>
<evidence type="ECO:0000256" key="1">
    <source>
        <dbReference type="SAM" id="MobiDB-lite"/>
    </source>
</evidence>
<reference evidence="2" key="3">
    <citation type="journal article" date="2017" name="Nature">
        <title>Genome sequence of the progenitor of the wheat D genome Aegilops tauschii.</title>
        <authorList>
            <person name="Luo M.C."/>
            <person name="Gu Y.Q."/>
            <person name="Puiu D."/>
            <person name="Wang H."/>
            <person name="Twardziok S.O."/>
            <person name="Deal K.R."/>
            <person name="Huo N."/>
            <person name="Zhu T."/>
            <person name="Wang L."/>
            <person name="Wang Y."/>
            <person name="McGuire P.E."/>
            <person name="Liu S."/>
            <person name="Long H."/>
            <person name="Ramasamy R.K."/>
            <person name="Rodriguez J.C."/>
            <person name="Van S.L."/>
            <person name="Yuan L."/>
            <person name="Wang Z."/>
            <person name="Xia Z."/>
            <person name="Xiao L."/>
            <person name="Anderson O.D."/>
            <person name="Ouyang S."/>
            <person name="Liang Y."/>
            <person name="Zimin A.V."/>
            <person name="Pertea G."/>
            <person name="Qi P."/>
            <person name="Bennetzen J.L."/>
            <person name="Dai X."/>
            <person name="Dawson M.W."/>
            <person name="Muller H.G."/>
            <person name="Kugler K."/>
            <person name="Rivarola-Duarte L."/>
            <person name="Spannagl M."/>
            <person name="Mayer K.F.X."/>
            <person name="Lu F.H."/>
            <person name="Bevan M.W."/>
            <person name="Leroy P."/>
            <person name="Li P."/>
            <person name="You F.M."/>
            <person name="Sun Q."/>
            <person name="Liu Z."/>
            <person name="Lyons E."/>
            <person name="Wicker T."/>
            <person name="Salzberg S.L."/>
            <person name="Devos K.M."/>
            <person name="Dvorak J."/>
        </authorList>
    </citation>
    <scope>NUCLEOTIDE SEQUENCE [LARGE SCALE GENOMIC DNA]</scope>
    <source>
        <strain evidence="2">cv. AL8/78</strain>
    </source>
</reference>
<protein>
    <submittedName>
        <fullName evidence="2">Uncharacterized protein</fullName>
    </submittedName>
</protein>
<organism evidence="2 3">
    <name type="scientific">Aegilops tauschii subsp. strangulata</name>
    <name type="common">Goatgrass</name>
    <dbReference type="NCBI Taxonomy" id="200361"/>
    <lineage>
        <taxon>Eukaryota</taxon>
        <taxon>Viridiplantae</taxon>
        <taxon>Streptophyta</taxon>
        <taxon>Embryophyta</taxon>
        <taxon>Tracheophyta</taxon>
        <taxon>Spermatophyta</taxon>
        <taxon>Magnoliopsida</taxon>
        <taxon>Liliopsida</taxon>
        <taxon>Poales</taxon>
        <taxon>Poaceae</taxon>
        <taxon>BOP clade</taxon>
        <taxon>Pooideae</taxon>
        <taxon>Triticodae</taxon>
        <taxon>Triticeae</taxon>
        <taxon>Triticinae</taxon>
        <taxon>Aegilops</taxon>
    </lineage>
</organism>
<dbReference type="AlphaFoldDB" id="A0A453I2Y9"/>
<feature type="region of interest" description="Disordered" evidence="1">
    <location>
        <begin position="37"/>
        <end position="81"/>
    </location>
</feature>
<keyword evidence="3" id="KW-1185">Reference proteome</keyword>
<name>A0A453I2Y9_AEGTS</name>
<evidence type="ECO:0000313" key="3">
    <source>
        <dbReference type="Proteomes" id="UP000015105"/>
    </source>
</evidence>
<dbReference type="EnsemblPlants" id="AET4Gv20427800.20">
    <property type="protein sequence ID" value="AET4Gv20427800.20"/>
    <property type="gene ID" value="AET4Gv20427800"/>
</dbReference>
<reference evidence="3" key="1">
    <citation type="journal article" date="2014" name="Science">
        <title>Ancient hybridizations among the ancestral genomes of bread wheat.</title>
        <authorList>
            <consortium name="International Wheat Genome Sequencing Consortium,"/>
            <person name="Marcussen T."/>
            <person name="Sandve S.R."/>
            <person name="Heier L."/>
            <person name="Spannagl M."/>
            <person name="Pfeifer M."/>
            <person name="Jakobsen K.S."/>
            <person name="Wulff B.B."/>
            <person name="Steuernagel B."/>
            <person name="Mayer K.F."/>
            <person name="Olsen O.A."/>
        </authorList>
    </citation>
    <scope>NUCLEOTIDE SEQUENCE [LARGE SCALE GENOMIC DNA]</scope>
    <source>
        <strain evidence="3">cv. AL8/78</strain>
    </source>
</reference>
<sequence>MARGQTRVRMVFPAPRILLSVADLLQPPPPVPRTCPARVEAARSSHGGRDPARWRDPLPFLSPTMKEVGGHPSPRSGGRRRCTYTAKSTCLPRIRASRRRRLCSEGAVDLSSSTAWM</sequence>
<proteinExistence type="predicted"/>